<dbReference type="AlphaFoldDB" id="K2RWC7"/>
<protein>
    <recommendedName>
        <fullName evidence="4">Secreted protein</fullName>
    </recommendedName>
</protein>
<dbReference type="EMBL" id="AHHD01000257">
    <property type="protein sequence ID" value="EKG17012.1"/>
    <property type="molecule type" value="Genomic_DNA"/>
</dbReference>
<gene>
    <name evidence="2" type="ORF">MPH_05701</name>
</gene>
<evidence type="ECO:0000256" key="1">
    <source>
        <dbReference type="SAM" id="SignalP"/>
    </source>
</evidence>
<organism evidence="2 3">
    <name type="scientific">Macrophomina phaseolina (strain MS6)</name>
    <name type="common">Charcoal rot fungus</name>
    <dbReference type="NCBI Taxonomy" id="1126212"/>
    <lineage>
        <taxon>Eukaryota</taxon>
        <taxon>Fungi</taxon>
        <taxon>Dikarya</taxon>
        <taxon>Ascomycota</taxon>
        <taxon>Pezizomycotina</taxon>
        <taxon>Dothideomycetes</taxon>
        <taxon>Dothideomycetes incertae sedis</taxon>
        <taxon>Botryosphaeriales</taxon>
        <taxon>Botryosphaeriaceae</taxon>
        <taxon>Macrophomina</taxon>
    </lineage>
</organism>
<dbReference type="Proteomes" id="UP000007129">
    <property type="component" value="Unassembled WGS sequence"/>
</dbReference>
<name>K2RWC7_MACPH</name>
<feature type="chain" id="PRO_5003864345" description="Secreted protein" evidence="1">
    <location>
        <begin position="23"/>
        <end position="144"/>
    </location>
</feature>
<keyword evidence="1" id="KW-0732">Signal</keyword>
<evidence type="ECO:0000313" key="3">
    <source>
        <dbReference type="Proteomes" id="UP000007129"/>
    </source>
</evidence>
<reference evidence="2 3" key="1">
    <citation type="journal article" date="2012" name="BMC Genomics">
        <title>Tools to kill: Genome of one of the most destructive plant pathogenic fungi Macrophomina phaseolina.</title>
        <authorList>
            <person name="Islam M.S."/>
            <person name="Haque M.S."/>
            <person name="Islam M.M."/>
            <person name="Emdad E.M."/>
            <person name="Halim A."/>
            <person name="Hossen Q.M.M."/>
            <person name="Hossain M.Z."/>
            <person name="Ahmed B."/>
            <person name="Rahim S."/>
            <person name="Rahman M.S."/>
            <person name="Alam M.M."/>
            <person name="Hou S."/>
            <person name="Wan X."/>
            <person name="Saito J.A."/>
            <person name="Alam M."/>
        </authorList>
    </citation>
    <scope>NUCLEOTIDE SEQUENCE [LARGE SCALE GENOMIC DNA]</scope>
    <source>
        <strain evidence="2 3">MS6</strain>
    </source>
</reference>
<comment type="caution">
    <text evidence="2">The sequence shown here is derived from an EMBL/GenBank/DDBJ whole genome shotgun (WGS) entry which is preliminary data.</text>
</comment>
<feature type="signal peptide" evidence="1">
    <location>
        <begin position="1"/>
        <end position="22"/>
    </location>
</feature>
<sequence>MLGSGTAFFAFPLFSWMRFCDLHATAGVGGYPQAQIGASTFHFSLCISFLRSKIRSGRNWMDRAGRNITTGASYGQACVEAALTLFFVLCFASAVSRHTLVRYLLAKCCCSLFTIARPHDVPGDDYNPWLLVHANAESSVEGTC</sequence>
<evidence type="ECO:0000313" key="2">
    <source>
        <dbReference type="EMBL" id="EKG17012.1"/>
    </source>
</evidence>
<accession>K2RWC7</accession>
<proteinExistence type="predicted"/>
<dbReference type="InParanoid" id="K2RWC7"/>
<dbReference type="VEuPathDB" id="FungiDB:MPH_05701"/>
<evidence type="ECO:0008006" key="4">
    <source>
        <dbReference type="Google" id="ProtNLM"/>
    </source>
</evidence>
<dbReference type="HOGENOM" id="CLU_1796834_0_0_1"/>